<gene>
    <name evidence="2" type="ORF">DLM86_19235</name>
</gene>
<evidence type="ECO:0000259" key="1">
    <source>
        <dbReference type="Pfam" id="PF00535"/>
    </source>
</evidence>
<keyword evidence="3" id="KW-1185">Reference proteome</keyword>
<dbReference type="Gene3D" id="3.90.550.10">
    <property type="entry name" value="Spore Coat Polysaccharide Biosynthesis Protein SpsA, Chain A"/>
    <property type="match status" value="1"/>
</dbReference>
<organism evidence="2 3">
    <name type="scientific">Paenibacillus flagellatus</name>
    <dbReference type="NCBI Taxonomy" id="2211139"/>
    <lineage>
        <taxon>Bacteria</taxon>
        <taxon>Bacillati</taxon>
        <taxon>Bacillota</taxon>
        <taxon>Bacilli</taxon>
        <taxon>Bacillales</taxon>
        <taxon>Paenibacillaceae</taxon>
        <taxon>Paenibacillus</taxon>
    </lineage>
</organism>
<dbReference type="PANTHER" id="PTHR48090:SF7">
    <property type="entry name" value="RFBJ PROTEIN"/>
    <property type="match status" value="1"/>
</dbReference>
<accession>A0A2V5K5A6</accession>
<keyword evidence="2" id="KW-0808">Transferase</keyword>
<name>A0A2V5K5A6_9BACL</name>
<dbReference type="RefSeq" id="WP_110841672.1">
    <property type="nucleotide sequence ID" value="NZ_QJVJ01000008.1"/>
</dbReference>
<comment type="caution">
    <text evidence="2">The sequence shown here is derived from an EMBL/GenBank/DDBJ whole genome shotgun (WGS) entry which is preliminary data.</text>
</comment>
<dbReference type="EMBL" id="QJVJ01000008">
    <property type="protein sequence ID" value="PYI53124.1"/>
    <property type="molecule type" value="Genomic_DNA"/>
</dbReference>
<evidence type="ECO:0000313" key="3">
    <source>
        <dbReference type="Proteomes" id="UP000247476"/>
    </source>
</evidence>
<dbReference type="InterPro" id="IPR050256">
    <property type="entry name" value="Glycosyltransferase_2"/>
</dbReference>
<protein>
    <submittedName>
        <fullName evidence="2">Glycosyl transferase family 2</fullName>
    </submittedName>
</protein>
<dbReference type="PANTHER" id="PTHR48090">
    <property type="entry name" value="UNDECAPRENYL-PHOSPHATE 4-DEOXY-4-FORMAMIDO-L-ARABINOSE TRANSFERASE-RELATED"/>
    <property type="match status" value="1"/>
</dbReference>
<dbReference type="OrthoDB" id="9810303at2"/>
<sequence length="234" mass="25903">MSLSVLAIIPAYNEEKSIAQVIRKIKSCRPETDIVVVNDGSTDGTSRAARSTGLARVVDLPVNVGIGGAMQTGYLYADRLGYDIAVQIDGDGQHDPEELDNVISTVASGETDCCVGSRFLHGASYRSTAFRRTGIAFFAWMIHWMVGKKVTDPTSGFRAVNRDVIALFARYYPYDYPEVEAIAMLVRRGYRVTETPVRMHSRQAGKSSITPAKSMYYMMKVSLAVLMTRIRDVR</sequence>
<dbReference type="InterPro" id="IPR001173">
    <property type="entry name" value="Glyco_trans_2-like"/>
</dbReference>
<feature type="domain" description="Glycosyltransferase 2-like" evidence="1">
    <location>
        <begin position="8"/>
        <end position="164"/>
    </location>
</feature>
<dbReference type="SUPFAM" id="SSF53448">
    <property type="entry name" value="Nucleotide-diphospho-sugar transferases"/>
    <property type="match status" value="1"/>
</dbReference>
<dbReference type="GO" id="GO:0016740">
    <property type="term" value="F:transferase activity"/>
    <property type="evidence" value="ECO:0007669"/>
    <property type="project" value="UniProtKB-KW"/>
</dbReference>
<reference evidence="2 3" key="1">
    <citation type="submission" date="2018-05" db="EMBL/GenBank/DDBJ databases">
        <title>Paenibacillus flagellatus sp. nov., isolated from selenium mineral soil.</title>
        <authorList>
            <person name="Dai X."/>
        </authorList>
    </citation>
    <scope>NUCLEOTIDE SEQUENCE [LARGE SCALE GENOMIC DNA]</scope>
    <source>
        <strain evidence="2 3">DXL2</strain>
    </source>
</reference>
<dbReference type="InterPro" id="IPR029044">
    <property type="entry name" value="Nucleotide-diphossugar_trans"/>
</dbReference>
<evidence type="ECO:0000313" key="2">
    <source>
        <dbReference type="EMBL" id="PYI53124.1"/>
    </source>
</evidence>
<dbReference type="AlphaFoldDB" id="A0A2V5K5A6"/>
<dbReference type="Pfam" id="PF00535">
    <property type="entry name" value="Glycos_transf_2"/>
    <property type="match status" value="1"/>
</dbReference>
<dbReference type="CDD" id="cd04179">
    <property type="entry name" value="DPM_DPG-synthase_like"/>
    <property type="match status" value="1"/>
</dbReference>
<dbReference type="Proteomes" id="UP000247476">
    <property type="component" value="Unassembled WGS sequence"/>
</dbReference>
<proteinExistence type="predicted"/>